<dbReference type="PANTHER" id="PTHR44520">
    <property type="entry name" value="RESPONSE REGULATOR RCP1-RELATED"/>
    <property type="match status" value="1"/>
</dbReference>
<dbReference type="InterPro" id="IPR052893">
    <property type="entry name" value="TCS_response_regulator"/>
</dbReference>
<protein>
    <submittedName>
        <fullName evidence="3">Response regulator receiver protein</fullName>
    </submittedName>
</protein>
<reference evidence="3 4" key="1">
    <citation type="journal article" date="2010" name="Stand. Genomic Sci.">
        <title>Complete genome sequence of Haliangium ochraceum type strain (SMP-2).</title>
        <authorList>
            <consortium name="US DOE Joint Genome Institute (JGI-PGF)"/>
            <person name="Ivanova N."/>
            <person name="Daum C."/>
            <person name="Lang E."/>
            <person name="Abt B."/>
            <person name="Kopitz M."/>
            <person name="Saunders E."/>
            <person name="Lapidus A."/>
            <person name="Lucas S."/>
            <person name="Glavina Del Rio T."/>
            <person name="Nolan M."/>
            <person name="Tice H."/>
            <person name="Copeland A."/>
            <person name="Cheng J.F."/>
            <person name="Chen F."/>
            <person name="Bruce D."/>
            <person name="Goodwin L."/>
            <person name="Pitluck S."/>
            <person name="Mavromatis K."/>
            <person name="Pati A."/>
            <person name="Mikhailova N."/>
            <person name="Chen A."/>
            <person name="Palaniappan K."/>
            <person name="Land M."/>
            <person name="Hauser L."/>
            <person name="Chang Y.J."/>
            <person name="Jeffries C.D."/>
            <person name="Detter J.C."/>
            <person name="Brettin T."/>
            <person name="Rohde M."/>
            <person name="Goker M."/>
            <person name="Bristow J."/>
            <person name="Markowitz V."/>
            <person name="Eisen J.A."/>
            <person name="Hugenholtz P."/>
            <person name="Kyrpides N.C."/>
            <person name="Klenk H.P."/>
        </authorList>
    </citation>
    <scope>NUCLEOTIDE SEQUENCE [LARGE SCALE GENOMIC DNA]</scope>
    <source>
        <strain evidence="4">DSM 14365 / CIP 107738 / JCM 11303 / AJ 13395 / SMP-2</strain>
    </source>
</reference>
<dbReference type="STRING" id="502025.Hoch_4725"/>
<keyword evidence="4" id="KW-1185">Reference proteome</keyword>
<dbReference type="SMART" id="SM00448">
    <property type="entry name" value="REC"/>
    <property type="match status" value="1"/>
</dbReference>
<feature type="domain" description="Response regulatory" evidence="2">
    <location>
        <begin position="4"/>
        <end position="128"/>
    </location>
</feature>
<dbReference type="Gene3D" id="3.40.50.2300">
    <property type="match status" value="1"/>
</dbReference>
<dbReference type="eggNOG" id="COG0745">
    <property type="taxonomic scope" value="Bacteria"/>
</dbReference>
<evidence type="ECO:0000313" key="4">
    <source>
        <dbReference type="Proteomes" id="UP000001880"/>
    </source>
</evidence>
<dbReference type="AlphaFoldDB" id="D0LRI7"/>
<dbReference type="KEGG" id="hoh:Hoch_4725"/>
<sequence>MMPRVLQIEDSPDDAFLVKRALRRTGYDVDLEQISSAAQALYALRQRVLSHDGLPRLVLLDLNMSGMDGRAFLLRLRSEETLRQLPVVVLSNSSNAADVHFAYRNGANSYHEKPSTADGLVGLLKDLFGYWFDSALVP</sequence>
<name>D0LRI7_HALO1</name>
<gene>
    <name evidence="3" type="ordered locus">Hoch_4725</name>
</gene>
<dbReference type="InterPro" id="IPR001789">
    <property type="entry name" value="Sig_transdc_resp-reg_receiver"/>
</dbReference>
<dbReference type="RefSeq" id="WP_012829813.1">
    <property type="nucleotide sequence ID" value="NC_013440.1"/>
</dbReference>
<dbReference type="Pfam" id="PF00072">
    <property type="entry name" value="Response_reg"/>
    <property type="match status" value="1"/>
</dbReference>
<dbReference type="SUPFAM" id="SSF52172">
    <property type="entry name" value="CheY-like"/>
    <property type="match status" value="1"/>
</dbReference>
<dbReference type="Proteomes" id="UP000001880">
    <property type="component" value="Chromosome"/>
</dbReference>
<proteinExistence type="predicted"/>
<accession>D0LRI7</accession>
<dbReference type="OrthoDB" id="9786548at2"/>
<feature type="modified residue" description="4-aspartylphosphate" evidence="1">
    <location>
        <position position="61"/>
    </location>
</feature>
<dbReference type="PROSITE" id="PS50110">
    <property type="entry name" value="RESPONSE_REGULATORY"/>
    <property type="match status" value="1"/>
</dbReference>
<evidence type="ECO:0000259" key="2">
    <source>
        <dbReference type="PROSITE" id="PS50110"/>
    </source>
</evidence>
<organism evidence="3 4">
    <name type="scientific">Haliangium ochraceum (strain DSM 14365 / JCM 11303 / SMP-2)</name>
    <dbReference type="NCBI Taxonomy" id="502025"/>
    <lineage>
        <taxon>Bacteria</taxon>
        <taxon>Pseudomonadati</taxon>
        <taxon>Myxococcota</taxon>
        <taxon>Polyangia</taxon>
        <taxon>Haliangiales</taxon>
        <taxon>Kofleriaceae</taxon>
        <taxon>Haliangium</taxon>
    </lineage>
</organism>
<evidence type="ECO:0000256" key="1">
    <source>
        <dbReference type="PROSITE-ProRule" id="PRU00169"/>
    </source>
</evidence>
<dbReference type="GO" id="GO:0000160">
    <property type="term" value="P:phosphorelay signal transduction system"/>
    <property type="evidence" value="ECO:0007669"/>
    <property type="project" value="InterPro"/>
</dbReference>
<dbReference type="InterPro" id="IPR011006">
    <property type="entry name" value="CheY-like_superfamily"/>
</dbReference>
<evidence type="ECO:0000313" key="3">
    <source>
        <dbReference type="EMBL" id="ACY17215.1"/>
    </source>
</evidence>
<keyword evidence="1" id="KW-0597">Phosphoprotein</keyword>
<dbReference type="CDD" id="cd17557">
    <property type="entry name" value="REC_Rcp-like"/>
    <property type="match status" value="1"/>
</dbReference>
<dbReference type="EMBL" id="CP001804">
    <property type="protein sequence ID" value="ACY17215.1"/>
    <property type="molecule type" value="Genomic_DNA"/>
</dbReference>
<dbReference type="HOGENOM" id="CLU_000445_69_17_7"/>